<accession>A0ABU7JCS6</accession>
<keyword evidence="1" id="KW-0472">Membrane</keyword>
<proteinExistence type="predicted"/>
<reference evidence="2 3" key="1">
    <citation type="submission" date="2023-06" db="EMBL/GenBank/DDBJ databases">
        <title>Alkalimonas sp., MEB004 an alkaliphilic bacterium isolated from Lonar Lake, India.</title>
        <authorList>
            <person name="Joshi A."/>
            <person name="Thite S."/>
        </authorList>
    </citation>
    <scope>NUCLEOTIDE SEQUENCE [LARGE SCALE GENOMIC DNA]</scope>
    <source>
        <strain evidence="2 3">MEB004</strain>
    </source>
</reference>
<feature type="transmembrane region" description="Helical" evidence="1">
    <location>
        <begin position="63"/>
        <end position="82"/>
    </location>
</feature>
<evidence type="ECO:0008006" key="4">
    <source>
        <dbReference type="Google" id="ProtNLM"/>
    </source>
</evidence>
<evidence type="ECO:0000256" key="1">
    <source>
        <dbReference type="SAM" id="Phobius"/>
    </source>
</evidence>
<dbReference type="EMBL" id="JAUGZK010000002">
    <property type="protein sequence ID" value="MEE2023460.1"/>
    <property type="molecule type" value="Genomic_DNA"/>
</dbReference>
<keyword evidence="1" id="KW-1133">Transmembrane helix</keyword>
<feature type="transmembrane region" description="Helical" evidence="1">
    <location>
        <begin position="39"/>
        <end position="57"/>
    </location>
</feature>
<evidence type="ECO:0000313" key="2">
    <source>
        <dbReference type="EMBL" id="MEE2023460.1"/>
    </source>
</evidence>
<organism evidence="2 3">
    <name type="scientific">Alkalimonas mucilaginosa</name>
    <dbReference type="NCBI Taxonomy" id="3057676"/>
    <lineage>
        <taxon>Bacteria</taxon>
        <taxon>Pseudomonadati</taxon>
        <taxon>Pseudomonadota</taxon>
        <taxon>Gammaproteobacteria</taxon>
        <taxon>Alkalimonas</taxon>
    </lineage>
</organism>
<name>A0ABU7JCS6_9GAMM</name>
<keyword evidence="1" id="KW-0812">Transmembrane</keyword>
<gene>
    <name evidence="2" type="ORF">QWF21_04310</name>
</gene>
<protein>
    <recommendedName>
        <fullName evidence="4">ATP synthase protein I</fullName>
    </recommendedName>
</protein>
<dbReference type="Proteomes" id="UP001339167">
    <property type="component" value="Unassembled WGS sequence"/>
</dbReference>
<comment type="caution">
    <text evidence="2">The sequence shown here is derived from an EMBL/GenBank/DDBJ whole genome shotgun (WGS) entry which is preliminary data.</text>
</comment>
<sequence>MLSREQAEVAAEALLKSKRQQLARKQANRQKWRLRRHRMVASFIGFIMGTILGDYFAGDPYPWNLIGLAIGLVFALLGQHFGRPEDKPR</sequence>
<dbReference type="RefSeq" id="WP_330086807.1">
    <property type="nucleotide sequence ID" value="NZ_JAUGZK010000002.1"/>
</dbReference>
<evidence type="ECO:0000313" key="3">
    <source>
        <dbReference type="Proteomes" id="UP001339167"/>
    </source>
</evidence>
<keyword evidence="3" id="KW-1185">Reference proteome</keyword>